<dbReference type="GO" id="GO:0000981">
    <property type="term" value="F:DNA-binding transcription factor activity, RNA polymerase II-specific"/>
    <property type="evidence" value="ECO:0007669"/>
    <property type="project" value="TreeGrafter"/>
</dbReference>
<dbReference type="InterPro" id="IPR013524">
    <property type="entry name" value="Runt_dom"/>
</dbReference>
<dbReference type="ELM" id="O76296"/>
<dbReference type="InterPro" id="IPR008967">
    <property type="entry name" value="p53-like_TF_DNA-bd_sf"/>
</dbReference>
<dbReference type="GO" id="GO:0000978">
    <property type="term" value="F:RNA polymerase II cis-regulatory region sequence-specific DNA binding"/>
    <property type="evidence" value="ECO:0007669"/>
    <property type="project" value="TreeGrafter"/>
</dbReference>
<dbReference type="Pfam" id="PF00853">
    <property type="entry name" value="Runt"/>
    <property type="match status" value="1"/>
</dbReference>
<sequence>MHITDVNVDHLLSSTTPLANPPNKDPVRRNNIHNNYKMAEGGQRNKASSVFKGGERSLVDALSEYPGELVKTESPNFACSVLPSHWRCNKSLPVAFKVVSLGETKDGTMVTIAAGNDENYCAELKNNTAVMKNQVARFNDLRFVGRSGRGKSFTLSIFIYTNPPQIATYNRAIKVTVDGPREPRRPKPKDQESRLMPPPIINPGHAHPFGEISPHHPNHHIGRQQSFQNQGRMQRSFPLSPTSGSYDNIQHQGQPSKPWSYYNPYPTSVAQPSDSSILTPQIKTEPTELALLGQQNSALQQYPKAESIYPTSISRASDVQDSRFIYPSTPAVSSVSFTTSSMSVLSSGGESPRTILPMTPNPFPLSQDIFSSSSSTPVTLTSPPYLPNSPPYPLYPHLYMSSPSSQTYYDGSHLPMLPSSRPEDKQELKQDNRPRDVAAETIPHLPHPSAEMSLTVALNYGSHPQSQIELNTARTMGQSMGMQNSGVALMQQHRNNSPVTNISPMQQSMGQMNINTTVGHLPTVDDSRKEDVWRPY</sequence>
<evidence type="ECO:0000256" key="5">
    <source>
        <dbReference type="SAM" id="MobiDB-lite"/>
    </source>
</evidence>
<feature type="domain" description="Runt" evidence="6">
    <location>
        <begin position="57"/>
        <end position="185"/>
    </location>
</feature>
<dbReference type="AlphaFoldDB" id="O76296"/>
<dbReference type="Gene3D" id="2.60.40.720">
    <property type="match status" value="1"/>
</dbReference>
<evidence type="ECO:0000256" key="4">
    <source>
        <dbReference type="ARBA" id="ARBA00023242"/>
    </source>
</evidence>
<evidence type="ECO:0000259" key="6">
    <source>
        <dbReference type="PROSITE" id="PS51062"/>
    </source>
</evidence>
<dbReference type="GO" id="GO:0005634">
    <property type="term" value="C:nucleus"/>
    <property type="evidence" value="ECO:0007669"/>
    <property type="project" value="UniProtKB-SubCell"/>
</dbReference>
<evidence type="ECO:0000256" key="3">
    <source>
        <dbReference type="ARBA" id="ARBA00023163"/>
    </source>
</evidence>
<evidence type="ECO:0000313" key="7">
    <source>
        <dbReference type="EMBL" id="AAC28443.1"/>
    </source>
</evidence>
<proteinExistence type="evidence at transcript level"/>
<feature type="compositionally biased region" description="Basic and acidic residues" evidence="5">
    <location>
        <begin position="179"/>
        <end position="193"/>
    </location>
</feature>
<dbReference type="GO" id="GO:0005524">
    <property type="term" value="F:ATP binding"/>
    <property type="evidence" value="ECO:0007669"/>
    <property type="project" value="InterPro"/>
</dbReference>
<feature type="region of interest" description="Disordered" evidence="5">
    <location>
        <begin position="517"/>
        <end position="536"/>
    </location>
</feature>
<feature type="region of interest" description="Disordered" evidence="5">
    <location>
        <begin position="177"/>
        <end position="258"/>
    </location>
</feature>
<feature type="compositionally biased region" description="Basic and acidic residues" evidence="5">
    <location>
        <begin position="523"/>
        <end position="536"/>
    </location>
</feature>
<protein>
    <submittedName>
        <fullName evidence="7">HeRunt-1</fullName>
    </submittedName>
</protein>
<feature type="region of interest" description="Disordered" evidence="5">
    <location>
        <begin position="409"/>
        <end position="434"/>
    </location>
</feature>
<dbReference type="PANTHER" id="PTHR11950">
    <property type="entry name" value="RUNT RELATED"/>
    <property type="match status" value="1"/>
</dbReference>
<evidence type="ECO:0000256" key="1">
    <source>
        <dbReference type="ARBA" id="ARBA00004123"/>
    </source>
</evidence>
<feature type="compositionally biased region" description="Polar residues" evidence="5">
    <location>
        <begin position="223"/>
        <end position="257"/>
    </location>
</feature>
<feature type="compositionally biased region" description="Basic and acidic residues" evidence="5">
    <location>
        <begin position="421"/>
        <end position="434"/>
    </location>
</feature>
<dbReference type="InterPro" id="IPR000040">
    <property type="entry name" value="AML1_Runt"/>
</dbReference>
<dbReference type="EMBL" id="AF051770">
    <property type="protein sequence ID" value="AAC28443.1"/>
    <property type="molecule type" value="mRNA"/>
</dbReference>
<gene>
    <name evidence="7" type="primary">HeRunt-1</name>
</gene>
<dbReference type="InterPro" id="IPR012346">
    <property type="entry name" value="p53/RUNT-type_TF_DNA-bd_sf"/>
</dbReference>
<dbReference type="FunFam" id="2.60.40.720:FF:000001">
    <property type="entry name" value="Runt-related transcription factor"/>
    <property type="match status" value="1"/>
</dbReference>
<dbReference type="SUPFAM" id="SSF49417">
    <property type="entry name" value="p53-like transcription factors"/>
    <property type="match status" value="1"/>
</dbReference>
<reference evidence="7" key="1">
    <citation type="journal article" date="1998" name="Dev. Genes Evol.">
        <title>Isolation and characterization of three mRNAs enriched in embryos of the direct-developing sea urchin Heliocidaris erythrogramma: evolution of larval ectoderm.</title>
        <authorList>
            <person name="Haag E.S."/>
            <person name="Raff R.A."/>
        </authorList>
    </citation>
    <scope>NUCLEOTIDE SEQUENCE</scope>
</reference>
<name>O76296_HELER</name>
<keyword evidence="2" id="KW-0805">Transcription regulation</keyword>
<dbReference type="PANTHER" id="PTHR11950:SF31">
    <property type="entry name" value="SEGMENTATION PROTEIN RUNT"/>
    <property type="match status" value="1"/>
</dbReference>
<organism evidence="7">
    <name type="scientific">Heliocidaris erythrogramma</name>
    <name type="common">Sea urchin</name>
    <dbReference type="NCBI Taxonomy" id="7634"/>
    <lineage>
        <taxon>Eukaryota</taxon>
        <taxon>Metazoa</taxon>
        <taxon>Echinodermata</taxon>
        <taxon>Eleutherozoa</taxon>
        <taxon>Echinozoa</taxon>
        <taxon>Echinoidea</taxon>
        <taxon>Euechinoidea</taxon>
        <taxon>Echinacea</taxon>
        <taxon>Camarodonta</taxon>
        <taxon>Echinidea</taxon>
        <taxon>Echinometridae</taxon>
        <taxon>Heliocidaris</taxon>
    </lineage>
</organism>
<keyword evidence="3" id="KW-0804">Transcription</keyword>
<dbReference type="PROSITE" id="PS51062">
    <property type="entry name" value="RUNT"/>
    <property type="match status" value="1"/>
</dbReference>
<accession>O76296</accession>
<evidence type="ECO:0000256" key="2">
    <source>
        <dbReference type="ARBA" id="ARBA00023015"/>
    </source>
</evidence>
<keyword evidence="4" id="KW-0539">Nucleus</keyword>
<dbReference type="PRINTS" id="PR00967">
    <property type="entry name" value="ONCOGENEAML1"/>
</dbReference>
<comment type="subcellular location">
    <subcellularLocation>
        <location evidence="1">Nucleus</location>
    </subcellularLocation>
</comment>